<accession>A0A645FQC7</accession>
<comment type="caution">
    <text evidence="1">The sequence shown here is derived from an EMBL/GenBank/DDBJ whole genome shotgun (WGS) entry which is preliminary data.</text>
</comment>
<organism evidence="1">
    <name type="scientific">bioreactor metagenome</name>
    <dbReference type="NCBI Taxonomy" id="1076179"/>
    <lineage>
        <taxon>unclassified sequences</taxon>
        <taxon>metagenomes</taxon>
        <taxon>ecological metagenomes</taxon>
    </lineage>
</organism>
<reference evidence="1" key="1">
    <citation type="submission" date="2019-08" db="EMBL/GenBank/DDBJ databases">
        <authorList>
            <person name="Kucharzyk K."/>
            <person name="Murdoch R.W."/>
            <person name="Higgins S."/>
            <person name="Loffler F."/>
        </authorList>
    </citation>
    <scope>NUCLEOTIDE SEQUENCE</scope>
</reference>
<proteinExistence type="predicted"/>
<sequence>MQIWANELDEEFEACIREKENTLDRVAMVFYDEAESYETTIPKFYKHGFEQDKLKEMGGRWLTVSVDNEEMIYITFNDTEMVQAIYSKNADIVVFAREYVYHDAYCLRLIDHLREQAASEFGFNLEGVRDVFSF</sequence>
<name>A0A645FQC7_9ZZZZ</name>
<dbReference type="AlphaFoldDB" id="A0A645FQC7"/>
<dbReference type="EMBL" id="VSSQ01062657">
    <property type="protein sequence ID" value="MPN15802.1"/>
    <property type="molecule type" value="Genomic_DNA"/>
</dbReference>
<evidence type="ECO:0000313" key="1">
    <source>
        <dbReference type="EMBL" id="MPN15802.1"/>
    </source>
</evidence>
<protein>
    <submittedName>
        <fullName evidence="1">Uncharacterized protein</fullName>
    </submittedName>
</protein>
<gene>
    <name evidence="1" type="ORF">SDC9_163138</name>
</gene>